<keyword evidence="7" id="KW-1000">Mitochondrion outer membrane</keyword>
<sequence length="518" mass="57924">MRLSANMATTKGFASILRSTNLCLIGRNKSQTVQTPILSRCGNCSQFYNYSSQSVNPWSRLKTQKYCISGTLQVYRKFHLSSGLFAKRNYYEILGISRNSSAKDIKKAYYQLAKKYHPDTNKNDPNASRKFQEVSEAYEVLSDETKRKEYDTWGATSEQMGMGSSSASGKSHDTRDFNWQFKSSINPEELFKKIFGDAGFNTVGGFPDFEDYAESKYGFGSAQEVIMNLTFSQAARGVNKDININVVDTCPKCMGNRCELGYKPIKCNYCNGTGMETISTGPFVMRSTCRQCHGTRVYIKYPCMECEGKGQTVQRKKVTVPVPAGVEDGQTVRMAVGNKELFITFHVEKSNYFRRDGADIHTEADISISQAILGGTICIEGVYENITVQIRPNTSSHTLIRLGNKGIKKVNTVGNGDHYVHIRIKLSSSLSEKQRALIQAYAELEEDTPGQVYGVTSKKDGSKQCYLEPFDLMDLIREALNSNESTKKKEKSSRTSDPSDKSLDASDDDDESARQKMS</sequence>
<evidence type="ECO:0000256" key="10">
    <source>
        <dbReference type="ARBA" id="ARBA00022990"/>
    </source>
</evidence>
<evidence type="ECO:0000256" key="17">
    <source>
        <dbReference type="SAM" id="MobiDB-lite"/>
    </source>
</evidence>
<dbReference type="SMART" id="SM00271">
    <property type="entry name" value="DnaJ"/>
    <property type="match status" value="1"/>
</dbReference>
<keyword evidence="11" id="KW-0496">Mitochondrion</keyword>
<evidence type="ECO:0000313" key="20">
    <source>
        <dbReference type="Proteomes" id="UP000695007"/>
    </source>
</evidence>
<dbReference type="Pfam" id="PF00684">
    <property type="entry name" value="DnaJ_CXXCXGXG"/>
    <property type="match status" value="1"/>
</dbReference>
<accession>A0AAJ7E0D2</accession>
<dbReference type="GO" id="GO:0005102">
    <property type="term" value="F:signaling receptor binding"/>
    <property type="evidence" value="ECO:0007669"/>
    <property type="project" value="UniProtKB-ARBA"/>
</dbReference>
<dbReference type="GO" id="GO:0031072">
    <property type="term" value="F:heat shock protein binding"/>
    <property type="evidence" value="ECO:0007669"/>
    <property type="project" value="InterPro"/>
</dbReference>
<dbReference type="Pfam" id="PF01556">
    <property type="entry name" value="DnaJ_C"/>
    <property type="match status" value="1"/>
</dbReference>
<evidence type="ECO:0000256" key="1">
    <source>
        <dbReference type="ARBA" id="ARBA00004294"/>
    </source>
</evidence>
<gene>
    <name evidence="21" type="primary">LOC105366331</name>
</gene>
<proteinExistence type="inferred from homology"/>
<dbReference type="GeneID" id="105366331"/>
<evidence type="ECO:0000256" key="11">
    <source>
        <dbReference type="ARBA" id="ARBA00023128"/>
    </source>
</evidence>
<evidence type="ECO:0000256" key="4">
    <source>
        <dbReference type="ARBA" id="ARBA00022723"/>
    </source>
</evidence>
<evidence type="ECO:0000259" key="18">
    <source>
        <dbReference type="PROSITE" id="PS50076"/>
    </source>
</evidence>
<evidence type="ECO:0000313" key="21">
    <source>
        <dbReference type="RefSeq" id="XP_011503041.1"/>
    </source>
</evidence>
<comment type="subcellular location">
    <subcellularLocation>
        <location evidence="1">Mitochondrion outer membrane</location>
    </subcellularLocation>
</comment>
<keyword evidence="5" id="KW-0677">Repeat</keyword>
<dbReference type="CDD" id="cd06257">
    <property type="entry name" value="DnaJ"/>
    <property type="match status" value="1"/>
</dbReference>
<evidence type="ECO:0000256" key="7">
    <source>
        <dbReference type="ARBA" id="ARBA00022787"/>
    </source>
</evidence>
<dbReference type="Proteomes" id="UP000695007">
    <property type="component" value="Unplaced"/>
</dbReference>
<evidence type="ECO:0000256" key="16">
    <source>
        <dbReference type="PROSITE-ProRule" id="PRU00546"/>
    </source>
</evidence>
<dbReference type="CDD" id="cd10747">
    <property type="entry name" value="DnaJ_C"/>
    <property type="match status" value="1"/>
</dbReference>
<evidence type="ECO:0000256" key="6">
    <source>
        <dbReference type="ARBA" id="ARBA00022771"/>
    </source>
</evidence>
<keyword evidence="6 16" id="KW-0863">Zinc-finger</keyword>
<dbReference type="PROSITE" id="PS51188">
    <property type="entry name" value="ZF_CR"/>
    <property type="match status" value="1"/>
</dbReference>
<dbReference type="InterPro" id="IPR036869">
    <property type="entry name" value="J_dom_sf"/>
</dbReference>
<dbReference type="GO" id="GO:0005829">
    <property type="term" value="C:cytosol"/>
    <property type="evidence" value="ECO:0007669"/>
    <property type="project" value="UniProtKB-ARBA"/>
</dbReference>
<dbReference type="Gene3D" id="2.10.230.10">
    <property type="entry name" value="Heat shock protein DnaJ, cysteine-rich domain"/>
    <property type="match status" value="1"/>
</dbReference>
<dbReference type="InterPro" id="IPR018253">
    <property type="entry name" value="DnaJ_domain_CS"/>
</dbReference>
<dbReference type="FunFam" id="2.60.260.20:FF:000005">
    <property type="entry name" value="Chaperone protein dnaJ 1, mitochondrial"/>
    <property type="match status" value="1"/>
</dbReference>
<dbReference type="InterPro" id="IPR002939">
    <property type="entry name" value="DnaJ_C"/>
</dbReference>
<keyword evidence="12" id="KW-0472">Membrane</keyword>
<dbReference type="InterPro" id="IPR001623">
    <property type="entry name" value="DnaJ_domain"/>
</dbReference>
<keyword evidence="13" id="KW-0143">Chaperone</keyword>
<dbReference type="GO" id="GO:0008270">
    <property type="term" value="F:zinc ion binding"/>
    <property type="evidence" value="ECO:0007669"/>
    <property type="project" value="UniProtKB-KW"/>
</dbReference>
<dbReference type="GO" id="GO:0009408">
    <property type="term" value="P:response to heat"/>
    <property type="evidence" value="ECO:0007669"/>
    <property type="project" value="InterPro"/>
</dbReference>
<dbReference type="InterPro" id="IPR036410">
    <property type="entry name" value="HSP_DnaJ_Cys-rich_dom_sf"/>
</dbReference>
<dbReference type="AlphaFoldDB" id="A0AAJ7E0D2"/>
<evidence type="ECO:0000256" key="9">
    <source>
        <dbReference type="ARBA" id="ARBA00022946"/>
    </source>
</evidence>
<dbReference type="PRINTS" id="PR00625">
    <property type="entry name" value="JDOMAIN"/>
</dbReference>
<dbReference type="GO" id="GO:0005741">
    <property type="term" value="C:mitochondrial outer membrane"/>
    <property type="evidence" value="ECO:0007669"/>
    <property type="project" value="UniProtKB-SubCell"/>
</dbReference>
<dbReference type="InterPro" id="IPR001305">
    <property type="entry name" value="HSP_DnaJ_Cys-rich_dom"/>
</dbReference>
<evidence type="ECO:0000259" key="19">
    <source>
        <dbReference type="PROSITE" id="PS51188"/>
    </source>
</evidence>
<dbReference type="FunFam" id="1.10.287.110:FF:000075">
    <property type="entry name" value="Uncharacterized protein, isoform D"/>
    <property type="match status" value="1"/>
</dbReference>
<keyword evidence="20" id="KW-1185">Reference proteome</keyword>
<dbReference type="KEGG" id="csol:105366331"/>
<evidence type="ECO:0000256" key="14">
    <source>
        <dbReference type="ARBA" id="ARBA00080150"/>
    </source>
</evidence>
<dbReference type="Gene3D" id="1.10.287.110">
    <property type="entry name" value="DnaJ domain"/>
    <property type="match status" value="1"/>
</dbReference>
<feature type="domain" description="J" evidence="18">
    <location>
        <begin position="89"/>
        <end position="154"/>
    </location>
</feature>
<dbReference type="SUPFAM" id="SSF49493">
    <property type="entry name" value="HSP40/DnaJ peptide-binding domain"/>
    <property type="match status" value="1"/>
</dbReference>
<dbReference type="InterPro" id="IPR012724">
    <property type="entry name" value="DnaJ"/>
</dbReference>
<dbReference type="GO" id="GO:0051082">
    <property type="term" value="F:unfolded protein binding"/>
    <property type="evidence" value="ECO:0007669"/>
    <property type="project" value="InterPro"/>
</dbReference>
<dbReference type="GO" id="GO:0005524">
    <property type="term" value="F:ATP binding"/>
    <property type="evidence" value="ECO:0007669"/>
    <property type="project" value="InterPro"/>
</dbReference>
<name>A0AAJ7E0D2_9HYME</name>
<keyword evidence="9" id="KW-0809">Transit peptide</keyword>
<dbReference type="GO" id="GO:0006457">
    <property type="term" value="P:protein folding"/>
    <property type="evidence" value="ECO:0007669"/>
    <property type="project" value="InterPro"/>
</dbReference>
<dbReference type="PROSITE" id="PS50076">
    <property type="entry name" value="DNAJ_2"/>
    <property type="match status" value="1"/>
</dbReference>
<dbReference type="GO" id="GO:0007005">
    <property type="term" value="P:mitochondrion organization"/>
    <property type="evidence" value="ECO:0007669"/>
    <property type="project" value="TreeGrafter"/>
</dbReference>
<feature type="region of interest" description="Disordered" evidence="17">
    <location>
        <begin position="481"/>
        <end position="518"/>
    </location>
</feature>
<keyword evidence="10" id="KW-0007">Acetylation</keyword>
<dbReference type="Gene3D" id="2.60.260.20">
    <property type="entry name" value="Urease metallochaperone UreE, N-terminal domain"/>
    <property type="match status" value="2"/>
</dbReference>
<dbReference type="RefSeq" id="XP_011503041.1">
    <property type="nucleotide sequence ID" value="XM_011504739.1"/>
</dbReference>
<keyword evidence="3" id="KW-0488">Methylation</keyword>
<dbReference type="InterPro" id="IPR008971">
    <property type="entry name" value="HSP40/DnaJ_pept-bd"/>
</dbReference>
<evidence type="ECO:0000256" key="5">
    <source>
        <dbReference type="ARBA" id="ARBA00022737"/>
    </source>
</evidence>
<feature type="zinc finger region" description="CR-type" evidence="16">
    <location>
        <begin position="237"/>
        <end position="315"/>
    </location>
</feature>
<evidence type="ECO:0000256" key="3">
    <source>
        <dbReference type="ARBA" id="ARBA00022481"/>
    </source>
</evidence>
<dbReference type="FunFam" id="2.10.230.10:FF:000003">
    <property type="entry name" value="dnaJ homolog subfamily A member 3, mitochondrial"/>
    <property type="match status" value="1"/>
</dbReference>
<dbReference type="SUPFAM" id="SSF46565">
    <property type="entry name" value="Chaperone J-domain"/>
    <property type="match status" value="1"/>
</dbReference>
<evidence type="ECO:0000256" key="13">
    <source>
        <dbReference type="ARBA" id="ARBA00023186"/>
    </source>
</evidence>
<protein>
    <recommendedName>
        <fullName evidence="15">DnaJ homolog l(2)tid, mitochondrial</fullName>
    </recommendedName>
    <alternativeName>
        <fullName evidence="14">Protein lethal(2)tumorous imaginal discs</fullName>
    </alternativeName>
</protein>
<dbReference type="Pfam" id="PF00226">
    <property type="entry name" value="DnaJ"/>
    <property type="match status" value="1"/>
</dbReference>
<dbReference type="PANTHER" id="PTHR44145:SF3">
    <property type="entry name" value="DNAJ HOMOLOG SUBFAMILY A MEMBER 3, MITOCHONDRIAL"/>
    <property type="match status" value="1"/>
</dbReference>
<dbReference type="CDD" id="cd10719">
    <property type="entry name" value="DnaJ_zf"/>
    <property type="match status" value="1"/>
</dbReference>
<organism evidence="20 21">
    <name type="scientific">Ceratosolen solmsi marchali</name>
    <dbReference type="NCBI Taxonomy" id="326594"/>
    <lineage>
        <taxon>Eukaryota</taxon>
        <taxon>Metazoa</taxon>
        <taxon>Ecdysozoa</taxon>
        <taxon>Arthropoda</taxon>
        <taxon>Hexapoda</taxon>
        <taxon>Insecta</taxon>
        <taxon>Pterygota</taxon>
        <taxon>Neoptera</taxon>
        <taxon>Endopterygota</taxon>
        <taxon>Hymenoptera</taxon>
        <taxon>Apocrita</taxon>
        <taxon>Proctotrupomorpha</taxon>
        <taxon>Chalcidoidea</taxon>
        <taxon>Agaonidae</taxon>
        <taxon>Agaoninae</taxon>
        <taxon>Ceratosolen</taxon>
    </lineage>
</organism>
<keyword evidence="2" id="KW-0217">Developmental protein</keyword>
<evidence type="ECO:0000256" key="12">
    <source>
        <dbReference type="ARBA" id="ARBA00023136"/>
    </source>
</evidence>
<dbReference type="GO" id="GO:0043066">
    <property type="term" value="P:negative regulation of apoptotic process"/>
    <property type="evidence" value="ECO:0007669"/>
    <property type="project" value="TreeGrafter"/>
</dbReference>
<feature type="domain" description="CR-type" evidence="19">
    <location>
        <begin position="237"/>
        <end position="315"/>
    </location>
</feature>
<feature type="compositionally biased region" description="Basic and acidic residues" evidence="17">
    <location>
        <begin position="492"/>
        <end position="504"/>
    </location>
</feature>
<dbReference type="PROSITE" id="PS00636">
    <property type="entry name" value="DNAJ_1"/>
    <property type="match status" value="1"/>
</dbReference>
<evidence type="ECO:0000256" key="8">
    <source>
        <dbReference type="ARBA" id="ARBA00022833"/>
    </source>
</evidence>
<keyword evidence="8 16" id="KW-0862">Zinc</keyword>
<dbReference type="PANTHER" id="PTHR44145">
    <property type="entry name" value="DNAJ HOMOLOG SUBFAMILY A MEMBER 3, MITOCHONDRIAL"/>
    <property type="match status" value="1"/>
</dbReference>
<keyword evidence="4 16" id="KW-0479">Metal-binding</keyword>
<dbReference type="SUPFAM" id="SSF57938">
    <property type="entry name" value="DnaJ/Hsp40 cysteine-rich domain"/>
    <property type="match status" value="1"/>
</dbReference>
<dbReference type="InterPro" id="IPR051938">
    <property type="entry name" value="Apopto_cytoskel_mod"/>
</dbReference>
<dbReference type="HAMAP" id="MF_01152">
    <property type="entry name" value="DnaJ"/>
    <property type="match status" value="1"/>
</dbReference>
<evidence type="ECO:0000256" key="2">
    <source>
        <dbReference type="ARBA" id="ARBA00022473"/>
    </source>
</evidence>
<reference evidence="21" key="1">
    <citation type="submission" date="2025-08" db="UniProtKB">
        <authorList>
            <consortium name="RefSeq"/>
        </authorList>
    </citation>
    <scope>IDENTIFICATION</scope>
</reference>
<evidence type="ECO:0000256" key="15">
    <source>
        <dbReference type="ARBA" id="ARBA00093620"/>
    </source>
</evidence>